<keyword evidence="1" id="KW-0472">Membrane</keyword>
<organism evidence="2">
    <name type="scientific">Gloeochaete wittrockiana</name>
    <dbReference type="NCBI Taxonomy" id="38269"/>
    <lineage>
        <taxon>Eukaryota</taxon>
        <taxon>Glaucocystophyceae</taxon>
        <taxon>Gloeochaetales</taxon>
        <taxon>Gloeochaetaceae</taxon>
        <taxon>Gloeochaete</taxon>
    </lineage>
</organism>
<feature type="transmembrane region" description="Helical" evidence="1">
    <location>
        <begin position="65"/>
        <end position="87"/>
    </location>
</feature>
<keyword evidence="1" id="KW-0812">Transmembrane</keyword>
<evidence type="ECO:0000313" key="2">
    <source>
        <dbReference type="EMBL" id="AIM52027.1"/>
    </source>
</evidence>
<accession>A0A096Y6T4</accession>
<name>A0A096Y6T4_9EUKA</name>
<dbReference type="AlphaFoldDB" id="A0A096Y6T4"/>
<reference evidence="2" key="1">
    <citation type="journal article" date="2014" name="Genome Biol. Evol.">
        <title>The mitochondrial genomes of the glaucophytes Gloeochaete wittrockiana and Cyanoptyche gloeocystis: multilocus phylogenetics suggests a monophyletic archaeplastida.</title>
        <authorList>
            <person name="Jackson C."/>
            <person name="Reyes-Prieto A."/>
        </authorList>
    </citation>
    <scope>NUCLEOTIDE SEQUENCE</scope>
    <source>
        <strain evidence="2">SAG 46.84</strain>
    </source>
</reference>
<keyword evidence="2" id="KW-0496">Mitochondrion</keyword>
<dbReference type="EMBL" id="KJ867410">
    <property type="protein sequence ID" value="AIM52027.1"/>
    <property type="molecule type" value="Genomic_DNA"/>
</dbReference>
<evidence type="ECO:0000256" key="1">
    <source>
        <dbReference type="SAM" id="Phobius"/>
    </source>
</evidence>
<gene>
    <name evidence="2" type="primary">orfD</name>
</gene>
<geneLocation type="mitochondrion" evidence="2"/>
<keyword evidence="1" id="KW-1133">Transmembrane helix</keyword>
<protein>
    <submittedName>
        <fullName evidence="2">Uncharacterized protein</fullName>
    </submittedName>
</protein>
<feature type="transmembrane region" description="Helical" evidence="1">
    <location>
        <begin position="126"/>
        <end position="151"/>
    </location>
</feature>
<reference evidence="2" key="2">
    <citation type="submission" date="2014-05" db="EMBL/GenBank/DDBJ databases">
        <authorList>
            <person name="Jackson C.J."/>
            <person name="Reyes-Prieto A."/>
        </authorList>
    </citation>
    <scope>NUCLEOTIDE SEQUENCE</scope>
    <source>
        <strain evidence="2">SAG 46.84</strain>
    </source>
</reference>
<sequence>MISVSKLKKIYKLKKIEKIFDFSNCHSGDFICFFLDNQISTINNFKDSKSKYVLLTLGKRQIKHLLIANSLKLSTSLSFVHLTLGSFSNEKSIGLPLYSLFLKNHMLTFGFGNQSLSNTQVFSTSVIGVLDILIFSHLLVYYLPLFSLFAISRKIKGGY</sequence>
<proteinExistence type="predicted"/>